<dbReference type="GO" id="GO:0006352">
    <property type="term" value="P:DNA-templated transcription initiation"/>
    <property type="evidence" value="ECO:0007669"/>
    <property type="project" value="InterPro"/>
</dbReference>
<dbReference type="InterPro" id="IPR039425">
    <property type="entry name" value="RNA_pol_sigma-70-like"/>
</dbReference>
<feature type="transmembrane region" description="Helical" evidence="6">
    <location>
        <begin position="224"/>
        <end position="243"/>
    </location>
</feature>
<evidence type="ECO:0000313" key="10">
    <source>
        <dbReference type="EMBL" id="QDU22917.1"/>
    </source>
</evidence>
<evidence type="ECO:0000259" key="7">
    <source>
        <dbReference type="Pfam" id="PF04542"/>
    </source>
</evidence>
<evidence type="ECO:0000259" key="9">
    <source>
        <dbReference type="Pfam" id="PF08281"/>
    </source>
</evidence>
<feature type="region of interest" description="Disordered" evidence="5">
    <location>
        <begin position="280"/>
        <end position="311"/>
    </location>
</feature>
<feature type="domain" description="RNA polymerase sigma-70 region 2" evidence="7">
    <location>
        <begin position="43"/>
        <end position="108"/>
    </location>
</feature>
<dbReference type="InterPro" id="IPR007627">
    <property type="entry name" value="RNA_pol_sigma70_r2"/>
</dbReference>
<dbReference type="Pfam" id="PF04542">
    <property type="entry name" value="Sigma70_r2"/>
    <property type="match status" value="1"/>
</dbReference>
<keyword evidence="6" id="KW-1133">Transmembrane helix</keyword>
<keyword evidence="2" id="KW-0805">Transcription regulation</keyword>
<dbReference type="AlphaFoldDB" id="A0A517XZI1"/>
<evidence type="ECO:0000256" key="1">
    <source>
        <dbReference type="ARBA" id="ARBA00010641"/>
    </source>
</evidence>
<evidence type="ECO:0000256" key="4">
    <source>
        <dbReference type="ARBA" id="ARBA00023163"/>
    </source>
</evidence>
<dbReference type="KEGG" id="uli:ETAA1_49060"/>
<dbReference type="RefSeq" id="WP_145243026.1">
    <property type="nucleotide sequence ID" value="NZ_CP036273.1"/>
</dbReference>
<dbReference type="InterPro" id="IPR014284">
    <property type="entry name" value="RNA_pol_sigma-70_dom"/>
</dbReference>
<accession>A0A517XZI1</accession>
<feature type="domain" description="RNA polymerase sigma factor 70 region 4 type 2" evidence="9">
    <location>
        <begin position="135"/>
        <end position="186"/>
    </location>
</feature>
<dbReference type="OrthoDB" id="285651at2"/>
<evidence type="ECO:0000259" key="8">
    <source>
        <dbReference type="Pfam" id="PF07596"/>
    </source>
</evidence>
<dbReference type="InterPro" id="IPR013249">
    <property type="entry name" value="RNA_pol_sigma70_r4_t2"/>
</dbReference>
<dbReference type="Gene3D" id="1.10.10.10">
    <property type="entry name" value="Winged helix-like DNA-binding domain superfamily/Winged helix DNA-binding domain"/>
    <property type="match status" value="1"/>
</dbReference>
<keyword evidence="4" id="KW-0804">Transcription</keyword>
<dbReference type="InterPro" id="IPR011453">
    <property type="entry name" value="DUF1559"/>
</dbReference>
<evidence type="ECO:0000256" key="5">
    <source>
        <dbReference type="SAM" id="MobiDB-lite"/>
    </source>
</evidence>
<dbReference type="PANTHER" id="PTHR43133:SF51">
    <property type="entry name" value="RNA POLYMERASE SIGMA FACTOR"/>
    <property type="match status" value="1"/>
</dbReference>
<dbReference type="InterPro" id="IPR013325">
    <property type="entry name" value="RNA_pol_sigma_r2"/>
</dbReference>
<dbReference type="Proteomes" id="UP000319576">
    <property type="component" value="Chromosome"/>
</dbReference>
<dbReference type="Pfam" id="PF07596">
    <property type="entry name" value="SBP_bac_10"/>
    <property type="match status" value="1"/>
</dbReference>
<proteinExistence type="inferred from homology"/>
<keyword evidence="3" id="KW-0731">Sigma factor</keyword>
<dbReference type="PANTHER" id="PTHR43133">
    <property type="entry name" value="RNA POLYMERASE ECF-TYPE SIGMA FACTO"/>
    <property type="match status" value="1"/>
</dbReference>
<evidence type="ECO:0000256" key="3">
    <source>
        <dbReference type="ARBA" id="ARBA00023082"/>
    </source>
</evidence>
<dbReference type="CDD" id="cd06171">
    <property type="entry name" value="Sigma70_r4"/>
    <property type="match status" value="1"/>
</dbReference>
<dbReference type="Gene3D" id="1.10.1740.10">
    <property type="match status" value="1"/>
</dbReference>
<feature type="compositionally biased region" description="Pro residues" evidence="5">
    <location>
        <begin position="620"/>
        <end position="632"/>
    </location>
</feature>
<sequence length="632" mass="66370">MTPTHKPATVLNCLRAVADGPADAALLTRFSHDRDEAAFELLVWRHAGMVLAVCRAVLRDHHAAEDACQATFLALARQAHAVGGRGTAAGWLYRVARRTAVRAARRRGVRAVDAVLDHLPAPAAGGEPDADAVAALHDELDRLPEKYRTPVLLCFLEGLTYADAARRLGWPVGTVAGRVARAKDRLRARLTGRGVAVPAAGAVALVGAVNVVRPAFAAATTQAAATFAAGGVPAVSGPVLELAKGAVRTMIVSKLQWAAAALVAVTALAAGGVWAGGQPPGAGGSAGAPPAAAAQPVAPPPAADRTATASQRRRSLNNLKQILLAVHNYESTYGHLPSDIRDPSGKALLSWRVALLPYLEQDNLYRQFKLTEPWDSEHNLKLLDKMPPSYRVGFEPAGATHTFYQAFAGPGTPFGPQRPGDPPGAGGGASGPSAGLQPPAGTGVGPRGSRPLRMADVTDGTSNTFGVVEVGPAVAWTKPTDVAYSRKGPLPKLAWPFTNGFHVGMMDGAAFAVRPGLSEADLRKLIEIDDGQPSPDLRKLRPATPADTPEERAMLRDQVARNRTKLVEVERLMKEHVELLGVELGKAADSGTAEEHGAGLDHIIDELRQRNRSLRGQKGEPPPPPPGPAPKR</sequence>
<dbReference type="Pfam" id="PF08281">
    <property type="entry name" value="Sigma70_r4_2"/>
    <property type="match status" value="1"/>
</dbReference>
<keyword evidence="6" id="KW-0812">Transmembrane</keyword>
<evidence type="ECO:0000256" key="2">
    <source>
        <dbReference type="ARBA" id="ARBA00023015"/>
    </source>
</evidence>
<feature type="region of interest" description="Disordered" evidence="5">
    <location>
        <begin position="407"/>
        <end position="458"/>
    </location>
</feature>
<keyword evidence="11" id="KW-1185">Reference proteome</keyword>
<dbReference type="SUPFAM" id="SSF88946">
    <property type="entry name" value="Sigma2 domain of RNA polymerase sigma factors"/>
    <property type="match status" value="1"/>
</dbReference>
<feature type="transmembrane region" description="Helical" evidence="6">
    <location>
        <begin position="255"/>
        <end position="275"/>
    </location>
</feature>
<dbReference type="InterPro" id="IPR036388">
    <property type="entry name" value="WH-like_DNA-bd_sf"/>
</dbReference>
<gene>
    <name evidence="10" type="primary">sigE_17</name>
    <name evidence="10" type="ORF">ETAA1_49060</name>
</gene>
<name>A0A517XZI1_9BACT</name>
<evidence type="ECO:0000256" key="6">
    <source>
        <dbReference type="SAM" id="Phobius"/>
    </source>
</evidence>
<feature type="domain" description="DUF1559" evidence="8">
    <location>
        <begin position="315"/>
        <end position="484"/>
    </location>
</feature>
<dbReference type="NCBIfam" id="TIGR02937">
    <property type="entry name" value="sigma70-ECF"/>
    <property type="match status" value="1"/>
</dbReference>
<dbReference type="GO" id="GO:0016987">
    <property type="term" value="F:sigma factor activity"/>
    <property type="evidence" value="ECO:0007669"/>
    <property type="project" value="UniProtKB-KW"/>
</dbReference>
<feature type="region of interest" description="Disordered" evidence="5">
    <location>
        <begin position="607"/>
        <end position="632"/>
    </location>
</feature>
<protein>
    <submittedName>
        <fullName evidence="10">ECF RNA polymerase sigma factor SigE</fullName>
    </submittedName>
</protein>
<dbReference type="GO" id="GO:0003677">
    <property type="term" value="F:DNA binding"/>
    <property type="evidence" value="ECO:0007669"/>
    <property type="project" value="InterPro"/>
</dbReference>
<feature type="compositionally biased region" description="Low complexity" evidence="5">
    <location>
        <begin position="287"/>
        <end position="296"/>
    </location>
</feature>
<dbReference type="EMBL" id="CP036273">
    <property type="protein sequence ID" value="QDU22917.1"/>
    <property type="molecule type" value="Genomic_DNA"/>
</dbReference>
<evidence type="ECO:0000313" key="11">
    <source>
        <dbReference type="Proteomes" id="UP000319576"/>
    </source>
</evidence>
<dbReference type="SUPFAM" id="SSF88659">
    <property type="entry name" value="Sigma3 and sigma4 domains of RNA polymerase sigma factors"/>
    <property type="match status" value="1"/>
</dbReference>
<organism evidence="10 11">
    <name type="scientific">Urbifossiella limnaea</name>
    <dbReference type="NCBI Taxonomy" id="2528023"/>
    <lineage>
        <taxon>Bacteria</taxon>
        <taxon>Pseudomonadati</taxon>
        <taxon>Planctomycetota</taxon>
        <taxon>Planctomycetia</taxon>
        <taxon>Gemmatales</taxon>
        <taxon>Gemmataceae</taxon>
        <taxon>Urbifossiella</taxon>
    </lineage>
</organism>
<dbReference type="InterPro" id="IPR013324">
    <property type="entry name" value="RNA_pol_sigma_r3/r4-like"/>
</dbReference>
<feature type="transmembrane region" description="Helical" evidence="6">
    <location>
        <begin position="190"/>
        <end position="212"/>
    </location>
</feature>
<reference evidence="10 11" key="1">
    <citation type="submission" date="2019-02" db="EMBL/GenBank/DDBJ databases">
        <title>Deep-cultivation of Planctomycetes and their phenomic and genomic characterization uncovers novel biology.</title>
        <authorList>
            <person name="Wiegand S."/>
            <person name="Jogler M."/>
            <person name="Boedeker C."/>
            <person name="Pinto D."/>
            <person name="Vollmers J."/>
            <person name="Rivas-Marin E."/>
            <person name="Kohn T."/>
            <person name="Peeters S.H."/>
            <person name="Heuer A."/>
            <person name="Rast P."/>
            <person name="Oberbeckmann S."/>
            <person name="Bunk B."/>
            <person name="Jeske O."/>
            <person name="Meyerdierks A."/>
            <person name="Storesund J.E."/>
            <person name="Kallscheuer N."/>
            <person name="Luecker S."/>
            <person name="Lage O.M."/>
            <person name="Pohl T."/>
            <person name="Merkel B.J."/>
            <person name="Hornburger P."/>
            <person name="Mueller R.-W."/>
            <person name="Bruemmer F."/>
            <person name="Labrenz M."/>
            <person name="Spormann A.M."/>
            <person name="Op den Camp H."/>
            <person name="Overmann J."/>
            <person name="Amann R."/>
            <person name="Jetten M.S.M."/>
            <person name="Mascher T."/>
            <person name="Medema M.H."/>
            <person name="Devos D.P."/>
            <person name="Kaster A.-K."/>
            <person name="Ovreas L."/>
            <person name="Rohde M."/>
            <person name="Galperin M.Y."/>
            <person name="Jogler C."/>
        </authorList>
    </citation>
    <scope>NUCLEOTIDE SEQUENCE [LARGE SCALE GENOMIC DNA]</scope>
    <source>
        <strain evidence="10 11">ETA_A1</strain>
    </source>
</reference>
<feature type="compositionally biased region" description="Low complexity" evidence="5">
    <location>
        <begin position="431"/>
        <end position="441"/>
    </location>
</feature>
<feature type="region of interest" description="Disordered" evidence="5">
    <location>
        <begin position="529"/>
        <end position="550"/>
    </location>
</feature>
<keyword evidence="6" id="KW-0472">Membrane</keyword>
<comment type="similarity">
    <text evidence="1">Belongs to the sigma-70 factor family. ECF subfamily.</text>
</comment>